<protein>
    <recommendedName>
        <fullName evidence="3">Copper amine oxidase</fullName>
    </recommendedName>
</protein>
<evidence type="ECO:0008006" key="3">
    <source>
        <dbReference type="Google" id="ProtNLM"/>
    </source>
</evidence>
<evidence type="ECO:0000313" key="2">
    <source>
        <dbReference type="Proteomes" id="UP000187439"/>
    </source>
</evidence>
<evidence type="ECO:0000313" key="1">
    <source>
        <dbReference type="EMBL" id="OMD36758.1"/>
    </source>
</evidence>
<accession>A0A1R0XNT7</accession>
<dbReference type="Proteomes" id="UP000187439">
    <property type="component" value="Unassembled WGS sequence"/>
</dbReference>
<dbReference type="RefSeq" id="WP_076120874.1">
    <property type="nucleotide sequence ID" value="NZ_MPTC01000027.1"/>
</dbReference>
<reference evidence="1 2" key="1">
    <citation type="submission" date="2016-10" db="EMBL/GenBank/DDBJ databases">
        <title>Paenibacillus species isolates.</title>
        <authorList>
            <person name="Beno S.M."/>
        </authorList>
    </citation>
    <scope>NUCLEOTIDE SEQUENCE [LARGE SCALE GENOMIC DNA]</scope>
    <source>
        <strain evidence="1 2">FSL H7-0710</strain>
    </source>
</reference>
<dbReference type="OrthoDB" id="2599723at2"/>
<name>A0A1R0XNT7_9BACL</name>
<dbReference type="AlphaFoldDB" id="A0A1R0XNT7"/>
<organism evidence="1 2">
    <name type="scientific">Paenibacillus odorifer</name>
    <dbReference type="NCBI Taxonomy" id="189426"/>
    <lineage>
        <taxon>Bacteria</taxon>
        <taxon>Bacillati</taxon>
        <taxon>Bacillota</taxon>
        <taxon>Bacilli</taxon>
        <taxon>Bacillales</taxon>
        <taxon>Paenibacillaceae</taxon>
        <taxon>Paenibacillus</taxon>
    </lineage>
</organism>
<comment type="caution">
    <text evidence="1">The sequence shown here is derived from an EMBL/GenBank/DDBJ whole genome shotgun (WGS) entry which is preliminary data.</text>
</comment>
<sequence>MRKIVKLTVLVLCIMILPGTMIYAASNQSEVSFYFNNAIQKQAAILSEGDILLPAEQLSKNLFALITLDETSKKVRIYKPNVNMVLLDNNGEIFGKVKSPARFAFSTLLQVDHLKTEISDIKLTITDPTDKTETIDNQQIKKSEENFWFKTNEFTYSFNAKGTYTIQVFFKDVDSKIWFPVSEIDVFGI</sequence>
<dbReference type="EMBL" id="MPTC01000027">
    <property type="protein sequence ID" value="OMD36758.1"/>
    <property type="molecule type" value="Genomic_DNA"/>
</dbReference>
<gene>
    <name evidence="1" type="ORF">BSK52_23415</name>
</gene>
<proteinExistence type="predicted"/>